<name>A0A174UU93_9FIRM</name>
<gene>
    <name evidence="2" type="ORF">ERS852551_03735</name>
</gene>
<dbReference type="Gene3D" id="6.10.140.640">
    <property type="match status" value="1"/>
</dbReference>
<evidence type="ECO:0000313" key="2">
    <source>
        <dbReference type="EMBL" id="CUQ25812.1"/>
    </source>
</evidence>
<dbReference type="CDD" id="cd00093">
    <property type="entry name" value="HTH_XRE"/>
    <property type="match status" value="1"/>
</dbReference>
<dbReference type="GO" id="GO:0003677">
    <property type="term" value="F:DNA binding"/>
    <property type="evidence" value="ECO:0007669"/>
    <property type="project" value="InterPro"/>
</dbReference>
<dbReference type="Proteomes" id="UP000095765">
    <property type="component" value="Unassembled WGS sequence"/>
</dbReference>
<dbReference type="RefSeq" id="WP_346989960.1">
    <property type="nucleotide sequence ID" value="NZ_JANFXI010000008.1"/>
</dbReference>
<proteinExistence type="predicted"/>
<dbReference type="InterPro" id="IPR041511">
    <property type="entry name" value="DBD_HTH"/>
</dbReference>
<dbReference type="PROSITE" id="PS50943">
    <property type="entry name" value="HTH_CROC1"/>
    <property type="match status" value="1"/>
</dbReference>
<dbReference type="InterPro" id="IPR001387">
    <property type="entry name" value="Cro/C1-type_HTH"/>
</dbReference>
<accession>A0A174UU93</accession>
<protein>
    <submittedName>
        <fullName evidence="2">Transcriptional regulator, y4mF family</fullName>
    </submittedName>
</protein>
<dbReference type="InterPro" id="IPR010982">
    <property type="entry name" value="Lambda_DNA-bd_dom_sf"/>
</dbReference>
<sequence length="120" mass="14318">MRMYQDTRRLDFHALGREIKRKREAKGWTQEYLAQLVDRTPRSIMYFENRGQHPSLNTFYQIVTLLDISVDQFFYPDRQNGESDCRQHIDRLLNTMDEKELTVMEATAEGLQKARETEDA</sequence>
<dbReference type="Pfam" id="PF18430">
    <property type="entry name" value="DBD_HTH"/>
    <property type="match status" value="1"/>
</dbReference>
<reference evidence="2 3" key="1">
    <citation type="submission" date="2015-09" db="EMBL/GenBank/DDBJ databases">
        <authorList>
            <consortium name="Pathogen Informatics"/>
        </authorList>
    </citation>
    <scope>NUCLEOTIDE SEQUENCE [LARGE SCALE GENOMIC DNA]</scope>
    <source>
        <strain evidence="2 3">2789STDY5834939</strain>
    </source>
</reference>
<dbReference type="Gene3D" id="1.10.260.40">
    <property type="entry name" value="lambda repressor-like DNA-binding domains"/>
    <property type="match status" value="1"/>
</dbReference>
<dbReference type="EMBL" id="CZBE01000050">
    <property type="protein sequence ID" value="CUQ25812.1"/>
    <property type="molecule type" value="Genomic_DNA"/>
</dbReference>
<evidence type="ECO:0000259" key="1">
    <source>
        <dbReference type="PROSITE" id="PS50943"/>
    </source>
</evidence>
<dbReference type="Pfam" id="PF01381">
    <property type="entry name" value="HTH_3"/>
    <property type="match status" value="1"/>
</dbReference>
<organism evidence="2 3">
    <name type="scientific">Anaerotruncus colihominis</name>
    <dbReference type="NCBI Taxonomy" id="169435"/>
    <lineage>
        <taxon>Bacteria</taxon>
        <taxon>Bacillati</taxon>
        <taxon>Bacillota</taxon>
        <taxon>Clostridia</taxon>
        <taxon>Eubacteriales</taxon>
        <taxon>Oscillospiraceae</taxon>
        <taxon>Anaerotruncus</taxon>
    </lineage>
</organism>
<feature type="domain" description="HTH cro/C1-type" evidence="1">
    <location>
        <begin position="19"/>
        <end position="73"/>
    </location>
</feature>
<dbReference type="SMART" id="SM00530">
    <property type="entry name" value="HTH_XRE"/>
    <property type="match status" value="1"/>
</dbReference>
<dbReference type="AlphaFoldDB" id="A0A174UU93"/>
<dbReference type="SUPFAM" id="SSF47413">
    <property type="entry name" value="lambda repressor-like DNA-binding domains"/>
    <property type="match status" value="1"/>
</dbReference>
<evidence type="ECO:0000313" key="3">
    <source>
        <dbReference type="Proteomes" id="UP000095765"/>
    </source>
</evidence>